<organism evidence="1 2">
    <name type="scientific">Coemansia aciculifera</name>
    <dbReference type="NCBI Taxonomy" id="417176"/>
    <lineage>
        <taxon>Eukaryota</taxon>
        <taxon>Fungi</taxon>
        <taxon>Fungi incertae sedis</taxon>
        <taxon>Zoopagomycota</taxon>
        <taxon>Kickxellomycotina</taxon>
        <taxon>Kickxellomycetes</taxon>
        <taxon>Kickxellales</taxon>
        <taxon>Kickxellaceae</taxon>
        <taxon>Coemansia</taxon>
    </lineage>
</organism>
<name>A0ACC1M9X3_9FUNG</name>
<dbReference type="Proteomes" id="UP001139981">
    <property type="component" value="Unassembled WGS sequence"/>
</dbReference>
<keyword evidence="2" id="KW-1185">Reference proteome</keyword>
<protein>
    <submittedName>
        <fullName evidence="1">Retinol dehydrogenase 13</fullName>
    </submittedName>
</protein>
<evidence type="ECO:0000313" key="2">
    <source>
        <dbReference type="Proteomes" id="UP001139981"/>
    </source>
</evidence>
<proteinExistence type="predicted"/>
<gene>
    <name evidence="1" type="primary">RDH13</name>
    <name evidence="1" type="ORF">IWW38_000763</name>
</gene>
<accession>A0ACC1M9X3</accession>
<sequence>MGLDSGANSLQSSIIGNTLGRNRVTQALCATSIVATDIGYAMISKLVKSTSASSTASRIDRIIMDSRNRSESNKVPNEQKTAVVTGANSGIGFETAKALGRAGYHTILACRNTEHGKKAVERLEQLTGLSSQFEFVALDLASLESVCSFIEHFKKRDCALDILVNNAGVACPYGQTIDGIEMQFGTNHVGHFALTLGLLDSLKRAADGARIVIVSSMAAYMVARISYDGIEQKEKFFSMRNYALSKLANMTFAKALAARLHGSGVSVNAVNPGAVATNLSRHGASHRYQQAILSAMFLDPPTGAICSIYAALSPDLDGVSGVFYSRCLPMDMHPMALDTAEQGKLWTYTEKLIAK</sequence>
<dbReference type="EMBL" id="JANBVB010000014">
    <property type="protein sequence ID" value="KAJ2899965.1"/>
    <property type="molecule type" value="Genomic_DNA"/>
</dbReference>
<evidence type="ECO:0000313" key="1">
    <source>
        <dbReference type="EMBL" id="KAJ2899965.1"/>
    </source>
</evidence>
<comment type="caution">
    <text evidence="1">The sequence shown here is derived from an EMBL/GenBank/DDBJ whole genome shotgun (WGS) entry which is preliminary data.</text>
</comment>
<reference evidence="1" key="1">
    <citation type="submission" date="2022-07" db="EMBL/GenBank/DDBJ databases">
        <title>Phylogenomic reconstructions and comparative analyses of Kickxellomycotina fungi.</title>
        <authorList>
            <person name="Reynolds N.K."/>
            <person name="Stajich J.E."/>
            <person name="Barry K."/>
            <person name="Grigoriev I.V."/>
            <person name="Crous P."/>
            <person name="Smith M.E."/>
        </authorList>
    </citation>
    <scope>NUCLEOTIDE SEQUENCE</scope>
    <source>
        <strain evidence="1">CBS 190363</strain>
    </source>
</reference>